<organism evidence="1 2">
    <name type="scientific">Caenimonas sedimenti</name>
    <dbReference type="NCBI Taxonomy" id="2596921"/>
    <lineage>
        <taxon>Bacteria</taxon>
        <taxon>Pseudomonadati</taxon>
        <taxon>Pseudomonadota</taxon>
        <taxon>Betaproteobacteria</taxon>
        <taxon>Burkholderiales</taxon>
        <taxon>Comamonadaceae</taxon>
        <taxon>Caenimonas</taxon>
    </lineage>
</organism>
<comment type="caution">
    <text evidence="1">The sequence shown here is derived from an EMBL/GenBank/DDBJ whole genome shotgun (WGS) entry which is preliminary data.</text>
</comment>
<evidence type="ECO:0000313" key="1">
    <source>
        <dbReference type="EMBL" id="TWO71133.1"/>
    </source>
</evidence>
<accession>A0A562ZRH4</accession>
<name>A0A562ZRH4_9BURK</name>
<reference evidence="1 2" key="1">
    <citation type="submission" date="2019-07" db="EMBL/GenBank/DDBJ databases">
        <title>Caenimonas sedimenti sp. nov., isolated from activated sludge.</title>
        <authorList>
            <person name="Xu J."/>
        </authorList>
    </citation>
    <scope>NUCLEOTIDE SEQUENCE [LARGE SCALE GENOMIC DNA]</scope>
    <source>
        <strain evidence="1 2">HX-9-20</strain>
    </source>
</reference>
<sequence length="104" mass="10757">MNIALNPLAAFPFSSWVRALRGTGSLAGQRIVPAVRGPLTIDKGATLVVGRAAGTSVTCVSGSLWITHDGDVKDVLLDAGDTYHSERSGRMLVHGLAASSARVS</sequence>
<evidence type="ECO:0000313" key="2">
    <source>
        <dbReference type="Proteomes" id="UP000318199"/>
    </source>
</evidence>
<dbReference type="OrthoDB" id="200037at2"/>
<proteinExistence type="predicted"/>
<dbReference type="EMBL" id="VOBQ01000009">
    <property type="protein sequence ID" value="TWO71133.1"/>
    <property type="molecule type" value="Genomic_DNA"/>
</dbReference>
<dbReference type="AlphaFoldDB" id="A0A562ZRH4"/>
<protein>
    <submittedName>
        <fullName evidence="1">DUF2917 domain-containing protein</fullName>
    </submittedName>
</protein>
<keyword evidence="2" id="KW-1185">Reference proteome</keyword>
<gene>
    <name evidence="1" type="ORF">FN976_12540</name>
</gene>
<dbReference type="InterPro" id="IPR021317">
    <property type="entry name" value="DUF2917"/>
</dbReference>
<dbReference type="RefSeq" id="WP_145893363.1">
    <property type="nucleotide sequence ID" value="NZ_VOBQ01000009.1"/>
</dbReference>
<dbReference type="Proteomes" id="UP000318199">
    <property type="component" value="Unassembled WGS sequence"/>
</dbReference>
<dbReference type="Pfam" id="PF11142">
    <property type="entry name" value="DUF2917"/>
    <property type="match status" value="1"/>
</dbReference>